<protein>
    <submittedName>
        <fullName evidence="1">Tributyrin esterase</fullName>
    </submittedName>
</protein>
<dbReference type="SUPFAM" id="SSF53474">
    <property type="entry name" value="alpha/beta-Hydrolases"/>
    <property type="match status" value="1"/>
</dbReference>
<evidence type="ECO:0000313" key="2">
    <source>
        <dbReference type="Proteomes" id="UP000005953"/>
    </source>
</evidence>
<keyword evidence="2" id="KW-1185">Reference proteome</keyword>
<dbReference type="Pfam" id="PF00756">
    <property type="entry name" value="Esterase"/>
    <property type="match status" value="1"/>
</dbReference>
<sequence length="254" mass="28279">MTVASFQMFSEALGTPQSVNVILPPPERIAEASILYLLHGLLDDQTTWLHRTRLLEHAQQYNLVVVMPFGQRSFYTDQKTGYAWRTWVAKELPEKMETWLNLRGVGSRRHIAGLSMGGYGAMKLGLSEPQRFQSIGAFSGVLDLAGAAQRSERSDAIVPDLIASFGSPEAIAGSGDDVLALPLSVDGPRLFVTCGLEDSLLEGNRRFRDRVHQAEVPLVYEEMPGGHEWWLWDLNVEAYLAWLAELGLLTRLDP</sequence>
<dbReference type="PANTHER" id="PTHR48098:SF1">
    <property type="entry name" value="DIACYLGLYCEROL ACYLTRANSFERASE_MYCOLYLTRANSFERASE AG85A"/>
    <property type="match status" value="1"/>
</dbReference>
<dbReference type="EMBL" id="AAOE01000003">
    <property type="protein sequence ID" value="EAR10746.1"/>
    <property type="molecule type" value="Genomic_DNA"/>
</dbReference>
<dbReference type="STRING" id="314283.MED297_12040"/>
<dbReference type="GO" id="GO:0016747">
    <property type="term" value="F:acyltransferase activity, transferring groups other than amino-acyl groups"/>
    <property type="evidence" value="ECO:0007669"/>
    <property type="project" value="TreeGrafter"/>
</dbReference>
<comment type="caution">
    <text evidence="1">The sequence shown here is derived from an EMBL/GenBank/DDBJ whole genome shotgun (WGS) entry which is preliminary data.</text>
</comment>
<organism evidence="1 2">
    <name type="scientific">Reinekea blandensis MED297</name>
    <dbReference type="NCBI Taxonomy" id="314283"/>
    <lineage>
        <taxon>Bacteria</taxon>
        <taxon>Pseudomonadati</taxon>
        <taxon>Pseudomonadota</taxon>
        <taxon>Gammaproteobacteria</taxon>
        <taxon>Oceanospirillales</taxon>
        <taxon>Saccharospirillaceae</taxon>
        <taxon>Reinekea</taxon>
    </lineage>
</organism>
<dbReference type="AlphaFoldDB" id="A4BBD3"/>
<dbReference type="InterPro" id="IPR029058">
    <property type="entry name" value="AB_hydrolase_fold"/>
</dbReference>
<name>A4BBD3_9GAMM</name>
<dbReference type="RefSeq" id="WP_008042089.1">
    <property type="nucleotide sequence ID" value="NZ_CH724149.1"/>
</dbReference>
<dbReference type="PANTHER" id="PTHR48098">
    <property type="entry name" value="ENTEROCHELIN ESTERASE-RELATED"/>
    <property type="match status" value="1"/>
</dbReference>
<dbReference type="HOGENOM" id="CLU_037618_3_0_6"/>
<dbReference type="ESTHER" id="9gamm-a4bbd3">
    <property type="family name" value="A85-EsteraseD-FGH"/>
</dbReference>
<dbReference type="OrthoDB" id="9803578at2"/>
<dbReference type="Gene3D" id="3.40.50.1820">
    <property type="entry name" value="alpha/beta hydrolase"/>
    <property type="match status" value="1"/>
</dbReference>
<accession>A4BBD3</accession>
<gene>
    <name evidence="1" type="ORF">MED297_12040</name>
</gene>
<evidence type="ECO:0000313" key="1">
    <source>
        <dbReference type="EMBL" id="EAR10746.1"/>
    </source>
</evidence>
<dbReference type="Proteomes" id="UP000005953">
    <property type="component" value="Unassembled WGS sequence"/>
</dbReference>
<dbReference type="InterPro" id="IPR050583">
    <property type="entry name" value="Mycobacterial_A85_antigen"/>
</dbReference>
<dbReference type="InterPro" id="IPR000801">
    <property type="entry name" value="Esterase-like"/>
</dbReference>
<proteinExistence type="predicted"/>
<reference evidence="1 2" key="1">
    <citation type="submission" date="2006-02" db="EMBL/GenBank/DDBJ databases">
        <authorList>
            <person name="Pinhassi J."/>
            <person name="Pedros-Alio C."/>
            <person name="Ferriera S."/>
            <person name="Johnson J."/>
            <person name="Kravitz S."/>
            <person name="Halpern A."/>
            <person name="Remington K."/>
            <person name="Beeson K."/>
            <person name="Tran B."/>
            <person name="Rogers Y.-H."/>
            <person name="Friedman R."/>
            <person name="Venter J.C."/>
        </authorList>
    </citation>
    <scope>NUCLEOTIDE SEQUENCE [LARGE SCALE GENOMIC DNA]</scope>
    <source>
        <strain evidence="1 2">MED297</strain>
    </source>
</reference>